<evidence type="ECO:0000313" key="4">
    <source>
        <dbReference type="Proteomes" id="UP000297853"/>
    </source>
</evidence>
<dbReference type="RefSeq" id="WP_134429311.1">
    <property type="nucleotide sequence ID" value="NZ_SOGQ01000033.1"/>
</dbReference>
<name>A0ABY2J8Q3_9MICO</name>
<evidence type="ECO:0000256" key="2">
    <source>
        <dbReference type="SAM" id="Phobius"/>
    </source>
</evidence>
<feature type="compositionally biased region" description="Polar residues" evidence="1">
    <location>
        <begin position="129"/>
        <end position="139"/>
    </location>
</feature>
<keyword evidence="4" id="KW-1185">Reference proteome</keyword>
<dbReference type="Proteomes" id="UP000297853">
    <property type="component" value="Unassembled WGS sequence"/>
</dbReference>
<organism evidence="3 4">
    <name type="scientific">Cryobacterium sinapicolor</name>
    <dbReference type="NCBI Taxonomy" id="1259236"/>
    <lineage>
        <taxon>Bacteria</taxon>
        <taxon>Bacillati</taxon>
        <taxon>Actinomycetota</taxon>
        <taxon>Actinomycetes</taxon>
        <taxon>Micrococcales</taxon>
        <taxon>Microbacteriaceae</taxon>
        <taxon>Cryobacterium</taxon>
    </lineage>
</organism>
<evidence type="ECO:0000313" key="3">
    <source>
        <dbReference type="EMBL" id="TFD01328.1"/>
    </source>
</evidence>
<comment type="caution">
    <text evidence="3">The sequence shown here is derived from an EMBL/GenBank/DDBJ whole genome shotgun (WGS) entry which is preliminary data.</text>
</comment>
<gene>
    <name evidence="3" type="ORF">E3T28_07160</name>
</gene>
<accession>A0ABY2J8Q3</accession>
<evidence type="ECO:0000256" key="1">
    <source>
        <dbReference type="SAM" id="MobiDB-lite"/>
    </source>
</evidence>
<reference evidence="3 4" key="1">
    <citation type="submission" date="2019-03" db="EMBL/GenBank/DDBJ databases">
        <title>Genomics of glacier-inhabiting Cryobacterium strains.</title>
        <authorList>
            <person name="Liu Q."/>
            <person name="Xin Y.-H."/>
        </authorList>
    </citation>
    <scope>NUCLEOTIDE SEQUENCE [LARGE SCALE GENOMIC DNA]</scope>
    <source>
        <strain evidence="3 4">TMT1-23-1</strain>
    </source>
</reference>
<protein>
    <submittedName>
        <fullName evidence="3">Uncharacterized protein</fullName>
    </submittedName>
</protein>
<dbReference type="EMBL" id="SOGQ01000033">
    <property type="protein sequence ID" value="TFD01328.1"/>
    <property type="molecule type" value="Genomic_DNA"/>
</dbReference>
<sequence>MLTTREIASLLLMGAVALTLVVVPKFRQHFAPSIIGALRAAFAPKLVSVYLLVVAASAASTAGAWRVGLWEWNLLKDAIILTGAVVLPMVVRSFSFKSGGELAHRLLSTLSLSMQSPKRFFHDSKRSGSHSLSDVCSRS</sequence>
<keyword evidence="2" id="KW-1133">Transmembrane helix</keyword>
<feature type="region of interest" description="Disordered" evidence="1">
    <location>
        <begin position="120"/>
        <end position="139"/>
    </location>
</feature>
<proteinExistence type="predicted"/>
<keyword evidence="2" id="KW-0812">Transmembrane</keyword>
<keyword evidence="2" id="KW-0472">Membrane</keyword>
<feature type="transmembrane region" description="Helical" evidence="2">
    <location>
        <begin position="47"/>
        <end position="66"/>
    </location>
</feature>
<feature type="transmembrane region" description="Helical" evidence="2">
    <location>
        <begin position="78"/>
        <end position="95"/>
    </location>
</feature>
<feature type="transmembrane region" description="Helical" evidence="2">
    <location>
        <begin position="6"/>
        <end position="26"/>
    </location>
</feature>